<evidence type="ECO:0000256" key="2">
    <source>
        <dbReference type="ARBA" id="ARBA00022801"/>
    </source>
</evidence>
<dbReference type="PANTHER" id="PTHR43739:SF2">
    <property type="entry name" value="OLIGOXYLOGLUCAN-REDUCING END-SPECIFIC XYLOGLUCANASE-RELATED"/>
    <property type="match status" value="1"/>
</dbReference>
<dbReference type="GO" id="GO:0016798">
    <property type="term" value="F:hydrolase activity, acting on glycosyl bonds"/>
    <property type="evidence" value="ECO:0007669"/>
    <property type="project" value="UniProtKB-KW"/>
</dbReference>
<dbReference type="RefSeq" id="WP_105219012.1">
    <property type="nucleotide sequence ID" value="NZ_CAWNSU010000027.1"/>
</dbReference>
<dbReference type="OrthoDB" id="9757947at2"/>
<feature type="chain" id="PRO_5026974653" description="Sortilin N-terminal domain-containing protein" evidence="7">
    <location>
        <begin position="34"/>
        <end position="722"/>
    </location>
</feature>
<dbReference type="CDD" id="cd15482">
    <property type="entry name" value="Sialidase_non-viral"/>
    <property type="match status" value="2"/>
</dbReference>
<accession>A0A6N8G1H5</accession>
<comment type="similarity">
    <text evidence="6">Belongs to the glycosyl hydrolase 74 family.</text>
</comment>
<name>A0A6N8G1H5_9CHRO</name>
<dbReference type="GO" id="GO:0000272">
    <property type="term" value="P:polysaccharide catabolic process"/>
    <property type="evidence" value="ECO:0007669"/>
    <property type="project" value="UniProtKB-KW"/>
</dbReference>
<dbReference type="Gene3D" id="2.130.10.10">
    <property type="entry name" value="YVTN repeat-like/Quinoprotein amine dehydrogenase"/>
    <property type="match status" value="2"/>
</dbReference>
<evidence type="ECO:0000256" key="7">
    <source>
        <dbReference type="SAM" id="SignalP"/>
    </source>
</evidence>
<comment type="caution">
    <text evidence="8">The sequence shown here is derived from an EMBL/GenBank/DDBJ whole genome shotgun (WGS) entry which is preliminary data.</text>
</comment>
<reference evidence="8 9" key="1">
    <citation type="journal article" date="2019" name="Front. Microbiol.">
        <title>Genomic Features for Desiccation Tolerance and Sugar Biosynthesis in the Extremophile Gloeocapsopsis sp. UTEX B3054.</title>
        <authorList>
            <person name="Urrejola C."/>
            <person name="Alcorta J."/>
            <person name="Salas L."/>
            <person name="Vasquez M."/>
            <person name="Polz M.F."/>
            <person name="Vicuna R."/>
            <person name="Diez B."/>
        </authorList>
    </citation>
    <scope>NUCLEOTIDE SEQUENCE [LARGE SCALE GENOMIC DNA]</scope>
    <source>
        <strain evidence="8 9">1H9</strain>
    </source>
</reference>
<keyword evidence="1 7" id="KW-0732">Signal</keyword>
<evidence type="ECO:0000313" key="9">
    <source>
        <dbReference type="Proteomes" id="UP000441797"/>
    </source>
</evidence>
<proteinExistence type="inferred from homology"/>
<gene>
    <name evidence="8" type="ORF">BWI75_23515</name>
</gene>
<evidence type="ECO:0000313" key="8">
    <source>
        <dbReference type="EMBL" id="MUL39183.1"/>
    </source>
</evidence>
<keyword evidence="2" id="KW-0378">Hydrolase</keyword>
<evidence type="ECO:0000256" key="1">
    <source>
        <dbReference type="ARBA" id="ARBA00022729"/>
    </source>
</evidence>
<keyword evidence="4" id="KW-0326">Glycosidase</keyword>
<dbReference type="PANTHER" id="PTHR43739">
    <property type="entry name" value="XYLOGLUCANASE (EUROFUNG)"/>
    <property type="match status" value="1"/>
</dbReference>
<sequence>MNHYITHRSIGKIICIAVTAFFSAIALSQCTVAADLASSIPQPQIVNQDSWTNVAIGGGGYVTGVYLHPQKENLIYIKTDVGGFYRWNAVEQKWIPLVDHFPLSQSNYYGGEALALDPNNPNIVYIAAGKYLWADQGTIFKSIDQGSTWKKLNLDLPMGGNQDKRWIGERLAVNPFNSNEILFGSRQSGLWKSSDAGITWSHITSFPGQPEADIGITAIAFDRNHSGLVYVNAYGDGIYESTDAGITWNRIAGSPAKTMRIAIASNRTLYVTSATSPGVRKYTNNRWSNITPPHSWKDAIAGSQIVFNGLSINPTNANDILVSSGETTSTKIYRSLDGGTTWQEQKHSINNTVPWWRSFMLTHRWVSAIEFDPKVAGRVWLTDWYGIWKTDDINASRVTWTNYEKGHEELVTFALVSPPIGIPLLSGVADVDGFSHNNGLDTFPSRSFGNSGPTFQDTFSIAYSEQAPLRMVRVGGNRWSSTYGGATSTDGGLTWKQFTSFPTEVMPMRIAVSATNPNLFIVTTSGRQALRTDNGGHSWKPVSGLPHGAEGPWNWSQPLAADKVNGNTFYYYADGKVYRSSNGGLSFETVNSSLPHDGWHLLKTVPKVAGEVWLSLNWQGFYHSTDGGATFNKIAGVERAYLFAIGQPQVQSKLAPLYLYGKIKGMGEGIFQSLDQGKTWLDIGDIQQPIGNEPNVMEASHQQYGLVFIGTNGRGIYYKKIE</sequence>
<evidence type="ECO:0000256" key="3">
    <source>
        <dbReference type="ARBA" id="ARBA00023277"/>
    </source>
</evidence>
<dbReference type="Proteomes" id="UP000441797">
    <property type="component" value="Unassembled WGS sequence"/>
</dbReference>
<dbReference type="SUPFAM" id="SSF110296">
    <property type="entry name" value="Oligoxyloglucan reducing end-specific cellobiohydrolase"/>
    <property type="match status" value="2"/>
</dbReference>
<keyword evidence="9" id="KW-1185">Reference proteome</keyword>
<dbReference type="AlphaFoldDB" id="A0A6N8G1H5"/>
<dbReference type="GO" id="GO:0010411">
    <property type="term" value="P:xyloglucan metabolic process"/>
    <property type="evidence" value="ECO:0007669"/>
    <property type="project" value="TreeGrafter"/>
</dbReference>
<evidence type="ECO:0008006" key="10">
    <source>
        <dbReference type="Google" id="ProtNLM"/>
    </source>
</evidence>
<dbReference type="InterPro" id="IPR052025">
    <property type="entry name" value="Xyloglucanase_GH74"/>
</dbReference>
<feature type="signal peptide" evidence="7">
    <location>
        <begin position="1"/>
        <end position="33"/>
    </location>
</feature>
<evidence type="ECO:0000256" key="6">
    <source>
        <dbReference type="ARBA" id="ARBA00037986"/>
    </source>
</evidence>
<dbReference type="InterPro" id="IPR015943">
    <property type="entry name" value="WD40/YVTN_repeat-like_dom_sf"/>
</dbReference>
<keyword evidence="3" id="KW-0119">Carbohydrate metabolism</keyword>
<organism evidence="8 9">
    <name type="scientific">Gloeocapsopsis dulcis AAB1 = 1H9</name>
    <dbReference type="NCBI Taxonomy" id="1433147"/>
    <lineage>
        <taxon>Bacteria</taxon>
        <taxon>Bacillati</taxon>
        <taxon>Cyanobacteriota</taxon>
        <taxon>Cyanophyceae</taxon>
        <taxon>Oscillatoriophycideae</taxon>
        <taxon>Chroococcales</taxon>
        <taxon>Chroococcaceae</taxon>
        <taxon>Gloeocapsopsis</taxon>
        <taxon>Gloeocapsopsis dulcis</taxon>
    </lineage>
</organism>
<evidence type="ECO:0000256" key="5">
    <source>
        <dbReference type="ARBA" id="ARBA00023326"/>
    </source>
</evidence>
<keyword evidence="5" id="KW-0624">Polysaccharide degradation</keyword>
<evidence type="ECO:0000256" key="4">
    <source>
        <dbReference type="ARBA" id="ARBA00023295"/>
    </source>
</evidence>
<protein>
    <recommendedName>
        <fullName evidence="10">Sortilin N-terminal domain-containing protein</fullName>
    </recommendedName>
</protein>
<dbReference type="EMBL" id="NAPY01000065">
    <property type="protein sequence ID" value="MUL39183.1"/>
    <property type="molecule type" value="Genomic_DNA"/>
</dbReference>